<keyword evidence="8 12" id="KW-1133">Transmembrane helix</keyword>
<evidence type="ECO:0000256" key="6">
    <source>
        <dbReference type="ARBA" id="ARBA00022692"/>
    </source>
</evidence>
<comment type="caution">
    <text evidence="12">Lacks conserved residue(s) required for the propagation of feature annotation.</text>
</comment>
<evidence type="ECO:0000313" key="15">
    <source>
        <dbReference type="Proteomes" id="UP001165941"/>
    </source>
</evidence>
<comment type="similarity">
    <text evidence="3 12">Belongs to the glycosyltransferase 22 family.</text>
</comment>
<comment type="catalytic activity">
    <reaction evidence="11">
        <text>an alpha-D-Man-(1-&gt;2)-alpha-D-Man-(1-&gt;2)-alpha-D-Man-(1-&gt;3)-[alpha-D-Man-(1-&gt;2)-alpha-D-Man-(1-&gt;3)-alpha-D-Man-(1-&gt;6)]-beta-D-Man-(1-&gt;4)-beta-D-GlcNAc-(1-&gt;4)-alpha-D-GlcNAc-diphospho-di-trans,poly-cis-dolichol + a di-trans,poly-cis-dolichyl beta-D-mannosyl phosphate = an alpha-D-Man-(1-&gt;2)-alpha-D-Man-(1-&gt;2)-alpha-D-Man-(1-&gt;3)-[alpha-D-Man-(1-&gt;2)-alpha-D-Man-(1-&gt;3)-[alpha-D-Man-(1-&gt;6)]-alpha-D-Man-(1-&gt;6)]-beta-D-Man-(1-&gt;4)-beta-D-GlcNAc-(1-&gt;4)-alpha-D-GlcNAc-diphospho-di-trans,poly-cis-dolichol + a di-trans,poly-cis-dolichyl phosphate + H(+)</text>
        <dbReference type="Rhea" id="RHEA:29535"/>
        <dbReference type="Rhea" id="RHEA-COMP:19498"/>
        <dbReference type="Rhea" id="RHEA-COMP:19501"/>
        <dbReference type="Rhea" id="RHEA-COMP:19518"/>
        <dbReference type="Rhea" id="RHEA-COMP:19519"/>
        <dbReference type="ChEBI" id="CHEBI:15378"/>
        <dbReference type="ChEBI" id="CHEBI:57683"/>
        <dbReference type="ChEBI" id="CHEBI:58211"/>
        <dbReference type="ChEBI" id="CHEBI:132517"/>
        <dbReference type="ChEBI" id="CHEBI:132519"/>
        <dbReference type="EC" id="2.4.1.260"/>
    </reaction>
    <physiologicalReaction direction="left-to-right" evidence="11">
        <dbReference type="Rhea" id="RHEA:29536"/>
    </physiologicalReaction>
</comment>
<keyword evidence="5" id="KW-0808">Transferase</keyword>
<dbReference type="Proteomes" id="UP001165941">
    <property type="component" value="Unassembled WGS sequence"/>
</dbReference>
<comment type="function">
    <text evidence="10">Mannosyltransferase that operates in the biosynthetic pathway of dolichol-linked oligosaccharides, the glycan precursors employed in protein asparagine (N)-glycosylation. The assembly of dolichol-linked oligosaccharides begins on the cytosolic side of the endoplasmic reticulum membrane and finishes in its lumen. The sequential addition of sugars to dolichol pyrophosphate produces dolichol-linked oligosaccharides containing fourteen sugars, including two GlcNAcs, nine mannoses and three glucoses. Once assembled, the oligosaccharide is transferred from the lipid to nascent proteins by oligosaccharyltransferases. In the lumen of the endoplasmic reticulum, adds the eighth mannose residue in an alpha-1,6 linkage onto Man(7)GlcNAc(2)-PP-dolichol to produce Man(8)GlcNAc(2)-PP-dolichol.</text>
</comment>
<evidence type="ECO:0000256" key="11">
    <source>
        <dbReference type="ARBA" id="ARBA00048899"/>
    </source>
</evidence>
<evidence type="ECO:0000256" key="13">
    <source>
        <dbReference type="SAM" id="SignalP"/>
    </source>
</evidence>
<dbReference type="EC" id="2.4.1.-" evidence="12"/>
<name>A0ABX0S618_PONBL</name>
<evidence type="ECO:0000256" key="3">
    <source>
        <dbReference type="ARBA" id="ARBA00007063"/>
    </source>
</evidence>
<evidence type="ECO:0000256" key="9">
    <source>
        <dbReference type="ARBA" id="ARBA00023136"/>
    </source>
</evidence>
<keyword evidence="6 12" id="KW-0812">Transmembrane</keyword>
<comment type="pathway">
    <text evidence="2">Protein modification; protein glycosylation.</text>
</comment>
<keyword evidence="13" id="KW-0732">Signal</keyword>
<comment type="subcellular location">
    <subcellularLocation>
        <location evidence="1 12">Endoplasmic reticulum membrane</location>
        <topology evidence="1 12">Multi-pass membrane protein</topology>
    </subcellularLocation>
</comment>
<dbReference type="EMBL" id="PGGH01196091">
    <property type="protein sequence ID" value="NIG60556.1"/>
    <property type="molecule type" value="Genomic_DNA"/>
</dbReference>
<dbReference type="Pfam" id="PF03901">
    <property type="entry name" value="Glyco_transf_22"/>
    <property type="match status" value="1"/>
</dbReference>
<evidence type="ECO:0000256" key="8">
    <source>
        <dbReference type="ARBA" id="ARBA00022989"/>
    </source>
</evidence>
<comment type="caution">
    <text evidence="14">The sequence shown here is derived from an EMBL/GenBank/DDBJ whole genome shotgun (WGS) entry which is preliminary data.</text>
</comment>
<keyword evidence="9 12" id="KW-0472">Membrane</keyword>
<evidence type="ECO:0000256" key="4">
    <source>
        <dbReference type="ARBA" id="ARBA00022676"/>
    </source>
</evidence>
<evidence type="ECO:0000313" key="14">
    <source>
        <dbReference type="EMBL" id="NIG60556.1"/>
    </source>
</evidence>
<feature type="transmembrane region" description="Helical" evidence="12">
    <location>
        <begin position="70"/>
        <end position="88"/>
    </location>
</feature>
<evidence type="ECO:0000256" key="7">
    <source>
        <dbReference type="ARBA" id="ARBA00022824"/>
    </source>
</evidence>
<feature type="signal peptide" evidence="13">
    <location>
        <begin position="1"/>
        <end position="30"/>
    </location>
</feature>
<keyword evidence="4 12" id="KW-0328">Glycosyltransferase</keyword>
<reference evidence="14" key="1">
    <citation type="submission" date="2018-05" db="EMBL/GenBank/DDBJ databases">
        <authorList>
            <person name="Pedro S.L.S."/>
            <person name="Freitas R.C."/>
            <person name="Barreto A.S."/>
            <person name="Lima A.O.S."/>
        </authorList>
    </citation>
    <scope>NUCLEOTIDE SEQUENCE</scope>
    <source>
        <strain evidence="14">BP203</strain>
        <tissue evidence="14">Muscle</tissue>
    </source>
</reference>
<keyword evidence="15" id="KW-1185">Reference proteome</keyword>
<protein>
    <recommendedName>
        <fullName evidence="12">Mannosyltransferase</fullName>
        <ecNumber evidence="12">2.4.1.-</ecNumber>
    </recommendedName>
</protein>
<accession>A0ABX0S618</accession>
<evidence type="ECO:0000256" key="5">
    <source>
        <dbReference type="ARBA" id="ARBA00022679"/>
    </source>
</evidence>
<sequence length="216" mass="23964">MAGKRPSGLGKQRRLLGLLVVVAAVHLVACPYTKVEESFNLQAVHDLLYHRLDVEKFDHLEFPGVVPRTFLGPLAIAALSSPAVYVLSLLQTSKFYSQLVVLPALTAWLQQRWTRFVRLSAFAILVLRAELSLLLGLALLLPLCLRKVSVARALRCAVPAGILCLGLTVAVDSYFWRYLVWPEGKVLWYNTVLNKSSNWGVSFQCLHDGPWGGAAR</sequence>
<dbReference type="InterPro" id="IPR005599">
    <property type="entry name" value="GPI_mannosylTrfase"/>
</dbReference>
<proteinExistence type="inferred from homology"/>
<organism evidence="14 15">
    <name type="scientific">Pontoporia blainvillei</name>
    <name type="common">Franciscana</name>
    <name type="synonym">Delphinus blainvillei</name>
    <dbReference type="NCBI Taxonomy" id="48723"/>
    <lineage>
        <taxon>Eukaryota</taxon>
        <taxon>Metazoa</taxon>
        <taxon>Chordata</taxon>
        <taxon>Craniata</taxon>
        <taxon>Vertebrata</taxon>
        <taxon>Euteleostomi</taxon>
        <taxon>Mammalia</taxon>
        <taxon>Eutheria</taxon>
        <taxon>Laurasiatheria</taxon>
        <taxon>Artiodactyla</taxon>
        <taxon>Whippomorpha</taxon>
        <taxon>Cetacea</taxon>
        <taxon>Odontoceti</taxon>
        <taxon>Pontoporiidae</taxon>
        <taxon>Pontoporia</taxon>
    </lineage>
</organism>
<keyword evidence="7 12" id="KW-0256">Endoplasmic reticulum</keyword>
<evidence type="ECO:0000256" key="10">
    <source>
        <dbReference type="ARBA" id="ARBA00044721"/>
    </source>
</evidence>
<feature type="transmembrane region" description="Helical" evidence="12">
    <location>
        <begin position="157"/>
        <end position="176"/>
    </location>
</feature>
<dbReference type="PANTHER" id="PTHR22760">
    <property type="entry name" value="GLYCOSYLTRANSFERASE"/>
    <property type="match status" value="1"/>
</dbReference>
<evidence type="ECO:0000256" key="1">
    <source>
        <dbReference type="ARBA" id="ARBA00004477"/>
    </source>
</evidence>
<gene>
    <name evidence="14" type="ORF">BU61_8325</name>
</gene>
<evidence type="ECO:0000256" key="2">
    <source>
        <dbReference type="ARBA" id="ARBA00004922"/>
    </source>
</evidence>
<dbReference type="PANTHER" id="PTHR22760:SF1">
    <property type="entry name" value="DOL-P-MAN:MAN(7)GLCNAC(2)-PP-DOL ALPHA-1,6-MANNOSYLTRANSFERASE"/>
    <property type="match status" value="1"/>
</dbReference>
<feature type="chain" id="PRO_5045735561" description="Mannosyltransferase" evidence="13">
    <location>
        <begin position="31"/>
        <end position="216"/>
    </location>
</feature>
<feature type="transmembrane region" description="Helical" evidence="12">
    <location>
        <begin position="119"/>
        <end position="145"/>
    </location>
</feature>
<evidence type="ECO:0000256" key="12">
    <source>
        <dbReference type="RuleBase" id="RU363075"/>
    </source>
</evidence>